<feature type="region of interest" description="Disordered" evidence="1">
    <location>
        <begin position="1"/>
        <end position="31"/>
    </location>
</feature>
<reference evidence="2" key="1">
    <citation type="journal article" date="2019" name="MBio">
        <title>Virus Genomes from Deep Sea Sediments Expand the Ocean Megavirome and Support Independent Origins of Viral Gigantism.</title>
        <authorList>
            <person name="Backstrom D."/>
            <person name="Yutin N."/>
            <person name="Jorgensen S.L."/>
            <person name="Dharamshi J."/>
            <person name="Homa F."/>
            <person name="Zaremba-Niedwiedzka K."/>
            <person name="Spang A."/>
            <person name="Wolf Y.I."/>
            <person name="Koonin E.V."/>
            <person name="Ettema T.J."/>
        </authorList>
    </citation>
    <scope>NUCLEOTIDE SEQUENCE</scope>
</reference>
<name>A0A481Z1A3_9VIRU</name>
<organism evidence="2">
    <name type="scientific">Mimivirus LCMiAC01</name>
    <dbReference type="NCBI Taxonomy" id="2506608"/>
    <lineage>
        <taxon>Viruses</taxon>
        <taxon>Varidnaviria</taxon>
        <taxon>Bamfordvirae</taxon>
        <taxon>Nucleocytoviricota</taxon>
        <taxon>Megaviricetes</taxon>
        <taxon>Imitervirales</taxon>
        <taxon>Mimiviridae</taxon>
        <taxon>Klosneuvirinae</taxon>
    </lineage>
</organism>
<protein>
    <submittedName>
        <fullName evidence="2">Uncharacterized protein</fullName>
    </submittedName>
</protein>
<proteinExistence type="predicted"/>
<gene>
    <name evidence="2" type="ORF">LCMiAC01_01530</name>
</gene>
<accession>A0A481Z1A3</accession>
<dbReference type="EMBL" id="MK500390">
    <property type="protein sequence ID" value="QBK88476.1"/>
    <property type="molecule type" value="Genomic_DNA"/>
</dbReference>
<sequence>MQPNGFPTGKYGPFGHNDNNLNKRRVPSNRYPPKVGLSGSGFGNFQPISTYQLNHMSNNKTMANFYQAYAPQPSAPLIEKMDYTNYNKLLHNNVGDIVLDPHIVEYRINIDSLDRDIKTYPNPFDFRVTFSTPSSGVVRTESIKNGKLIFRREFFHGPPKPHINKSFKNVKYVKLDNIILPQFGNIIENDKGKFVFDTVNTLVDDRFIMLVVKEIICKNRIYCTYDGNTRFDPSVDKTFIAPCPFAHILPKDVFGKFFYSGEPYYGNKIYKSSTLGNIGSMTIKLFNSFGKPLKFDNLFTHNDLVAAEQDGHPIPLTDIRHPLNFKIQTHLSFVIGVVESQISTDTKFVLN</sequence>
<evidence type="ECO:0000256" key="1">
    <source>
        <dbReference type="SAM" id="MobiDB-lite"/>
    </source>
</evidence>
<evidence type="ECO:0000313" key="2">
    <source>
        <dbReference type="EMBL" id="QBK88476.1"/>
    </source>
</evidence>